<evidence type="ECO:0000256" key="1">
    <source>
        <dbReference type="ARBA" id="ARBA00008005"/>
    </source>
</evidence>
<dbReference type="STRING" id="1642818.AWE51_08925"/>
<name>A0A162ZFD1_9FLAO</name>
<gene>
    <name evidence="4" type="ORF">AWE51_08925</name>
</gene>
<comment type="caution">
    <text evidence="4">The sequence shown here is derived from an EMBL/GenBank/DDBJ whole genome shotgun (WGS) entry which is preliminary data.</text>
</comment>
<organism evidence="4 5">
    <name type="scientific">Aquimarina aggregata</name>
    <dbReference type="NCBI Taxonomy" id="1642818"/>
    <lineage>
        <taxon>Bacteria</taxon>
        <taxon>Pseudomonadati</taxon>
        <taxon>Bacteroidota</taxon>
        <taxon>Flavobacteriia</taxon>
        <taxon>Flavobacteriales</taxon>
        <taxon>Flavobacteriaceae</taxon>
        <taxon>Aquimarina</taxon>
    </lineage>
</organism>
<feature type="domain" description="Tail sheath protein C-terminal" evidence="3">
    <location>
        <begin position="429"/>
        <end position="533"/>
    </location>
</feature>
<dbReference type="OrthoDB" id="9767864at2"/>
<dbReference type="InterPro" id="IPR020287">
    <property type="entry name" value="Tail_sheath_C"/>
</dbReference>
<proteinExistence type="inferred from homology"/>
<dbReference type="Pfam" id="PF17482">
    <property type="entry name" value="Phage_sheath_1C"/>
    <property type="match status" value="1"/>
</dbReference>
<dbReference type="AlphaFoldDB" id="A0A162ZFD1"/>
<feature type="compositionally biased region" description="Basic and acidic residues" evidence="2">
    <location>
        <begin position="85"/>
        <end position="111"/>
    </location>
</feature>
<dbReference type="PANTHER" id="PTHR35861:SF1">
    <property type="entry name" value="PHAGE TAIL SHEATH PROTEIN"/>
    <property type="match status" value="1"/>
</dbReference>
<protein>
    <submittedName>
        <fullName evidence="4">Phage tail protein</fullName>
    </submittedName>
</protein>
<dbReference type="EMBL" id="LQRT01000024">
    <property type="protein sequence ID" value="KZS39763.1"/>
    <property type="molecule type" value="Genomic_DNA"/>
</dbReference>
<dbReference type="Gene3D" id="3.40.50.11780">
    <property type="match status" value="1"/>
</dbReference>
<comment type="similarity">
    <text evidence="1">Belongs to the myoviridae tail sheath protein family.</text>
</comment>
<evidence type="ECO:0000259" key="3">
    <source>
        <dbReference type="Pfam" id="PF17482"/>
    </source>
</evidence>
<keyword evidence="5" id="KW-1185">Reference proteome</keyword>
<dbReference type="InterPro" id="IPR052042">
    <property type="entry name" value="Tail_sheath_structural"/>
</dbReference>
<evidence type="ECO:0000313" key="5">
    <source>
        <dbReference type="Proteomes" id="UP000076715"/>
    </source>
</evidence>
<accession>A0A162ZFD1</accession>
<feature type="region of interest" description="Disordered" evidence="2">
    <location>
        <begin position="78"/>
        <end position="111"/>
    </location>
</feature>
<evidence type="ECO:0000313" key="4">
    <source>
        <dbReference type="EMBL" id="KZS39763.1"/>
    </source>
</evidence>
<dbReference type="PANTHER" id="PTHR35861">
    <property type="match status" value="1"/>
</dbReference>
<sequence>MAQKLMTPGVYIEEINAFPGSVVEVATAIPAFIGYTEIASRNGKSLINQPVRITSFKEFYELFGGGFNPKFTLNKVGGNQAAAPKKPEKGKGADDKAAKDPKAADSKAATTDHKHLVTINGEERAIEYKDNNLLFMYNSIKLFYANGGGTCYIVSVGTFSGKDAMEIKKDDILGEATEGGLMTLLKQQEPTMIVIPDAVALGDDCYEVYKQVLAHCAKMQSRVAILDIYDGDGDRIVGDASVDVVTKFREKIGTENLNYASAYYPWLNTNIVESGEITFKNLDESVVLNDLLPEEKAKALLAANASAAKETSEALIKNNERNLHLGLMATSPTYTNLLDEIREVMNLLPPSAAMAGIYTTVDNNRGVWKSPANISFNSVIKPSANITHDQQENLNVDAISGKSINAIRTFPGVGTLVWGGRTLDGNSLDWRYINVRRTMIMLEQSIKLALRAYVFEPNDANTWVTVKSMIINFLTEKWKQGALAGASPDDAFDVQIGLGSTMTSLDILEGKMLVTIKLAIVRPAEFIVVTFQQQMQKS</sequence>
<reference evidence="4 5" key="1">
    <citation type="submission" date="2016-01" db="EMBL/GenBank/DDBJ databases">
        <title>The draft genome sequence of Aquimarina sp. RZW4-3-2.</title>
        <authorList>
            <person name="Wang Y."/>
        </authorList>
    </citation>
    <scope>NUCLEOTIDE SEQUENCE [LARGE SCALE GENOMIC DNA]</scope>
    <source>
        <strain evidence="4 5">RZW4-3-2</strain>
    </source>
</reference>
<dbReference type="Proteomes" id="UP000076715">
    <property type="component" value="Unassembled WGS sequence"/>
</dbReference>
<evidence type="ECO:0000256" key="2">
    <source>
        <dbReference type="SAM" id="MobiDB-lite"/>
    </source>
</evidence>
<dbReference type="RefSeq" id="WP_066315585.1">
    <property type="nucleotide sequence ID" value="NZ_CANLSS010000009.1"/>
</dbReference>